<feature type="transmembrane region" description="Helical" evidence="1">
    <location>
        <begin position="7"/>
        <end position="26"/>
    </location>
</feature>
<keyword evidence="1" id="KW-0472">Membrane</keyword>
<dbReference type="AlphaFoldDB" id="A0A0F9P9W5"/>
<reference evidence="2" key="1">
    <citation type="journal article" date="2015" name="Nature">
        <title>Complex archaea that bridge the gap between prokaryotes and eukaryotes.</title>
        <authorList>
            <person name="Spang A."/>
            <person name="Saw J.H."/>
            <person name="Jorgensen S.L."/>
            <person name="Zaremba-Niedzwiedzka K."/>
            <person name="Martijn J."/>
            <person name="Lind A.E."/>
            <person name="van Eijk R."/>
            <person name="Schleper C."/>
            <person name="Guy L."/>
            <person name="Ettema T.J."/>
        </authorList>
    </citation>
    <scope>NUCLEOTIDE SEQUENCE</scope>
</reference>
<gene>
    <name evidence="2" type="ORF">LCGC14_1164800</name>
</gene>
<accession>A0A0F9P9W5</accession>
<name>A0A0F9P9W5_9ZZZZ</name>
<organism evidence="2">
    <name type="scientific">marine sediment metagenome</name>
    <dbReference type="NCBI Taxonomy" id="412755"/>
    <lineage>
        <taxon>unclassified sequences</taxon>
        <taxon>metagenomes</taxon>
        <taxon>ecological metagenomes</taxon>
    </lineage>
</organism>
<keyword evidence="1" id="KW-1133">Transmembrane helix</keyword>
<proteinExistence type="predicted"/>
<comment type="caution">
    <text evidence="2">The sequence shown here is derived from an EMBL/GenBank/DDBJ whole genome shotgun (WGS) entry which is preliminary data.</text>
</comment>
<evidence type="ECO:0000313" key="2">
    <source>
        <dbReference type="EMBL" id="KKM97770.1"/>
    </source>
</evidence>
<protein>
    <submittedName>
        <fullName evidence="2">Uncharacterized protein</fullName>
    </submittedName>
</protein>
<dbReference type="EMBL" id="LAZR01005710">
    <property type="protein sequence ID" value="KKM97770.1"/>
    <property type="molecule type" value="Genomic_DNA"/>
</dbReference>
<evidence type="ECO:0000256" key="1">
    <source>
        <dbReference type="SAM" id="Phobius"/>
    </source>
</evidence>
<keyword evidence="1" id="KW-0812">Transmembrane</keyword>
<sequence length="151" mass="17859">MKFDYELVLHLLIILLVGAVFVSMTFETKYRNLKEDYCWLNLHTYEDFLDDEPSNSTTIGDVFMYLDFKELRKDCKREGYHPNRFTEISEVNEKESLKIDEWAEWKEEEVWNCPILLEQGRYVFSNGILISPSGKELSCKLLNLNERGTGK</sequence>